<feature type="transmembrane region" description="Helical" evidence="9">
    <location>
        <begin position="54"/>
        <end position="79"/>
    </location>
</feature>
<comment type="subcellular location">
    <subcellularLocation>
        <location evidence="9">Cell membrane</location>
        <topology evidence="9">Multi-pass membrane protein</topology>
    </subcellularLocation>
</comment>
<evidence type="ECO:0000256" key="10">
    <source>
        <dbReference type="RuleBase" id="RU000594"/>
    </source>
</evidence>
<keyword evidence="12" id="KW-0449">Lipoprotein</keyword>
<keyword evidence="3 9" id="KW-0645">Protease</keyword>
<evidence type="ECO:0000256" key="4">
    <source>
        <dbReference type="ARBA" id="ARBA00022692"/>
    </source>
</evidence>
<comment type="catalytic activity">
    <reaction evidence="9 10">
        <text>Release of signal peptides from bacterial membrane prolipoproteins. Hydrolyzes -Xaa-Yaa-Zaa-|-(S,diacylglyceryl)Cys-, in which Xaa is hydrophobic (preferably Leu), and Yaa (Ala or Ser) and Zaa (Gly or Ala) have small, neutral side chains.</text>
        <dbReference type="EC" id="3.4.23.36"/>
    </reaction>
</comment>
<dbReference type="PANTHER" id="PTHR33695">
    <property type="entry name" value="LIPOPROTEIN SIGNAL PEPTIDASE"/>
    <property type="match status" value="1"/>
</dbReference>
<evidence type="ECO:0000256" key="5">
    <source>
        <dbReference type="ARBA" id="ARBA00022750"/>
    </source>
</evidence>
<proteinExistence type="inferred from homology"/>
<dbReference type="GO" id="GO:0005886">
    <property type="term" value="C:plasma membrane"/>
    <property type="evidence" value="ECO:0007669"/>
    <property type="project" value="UniProtKB-SubCell"/>
</dbReference>
<evidence type="ECO:0000256" key="1">
    <source>
        <dbReference type="ARBA" id="ARBA00006139"/>
    </source>
</evidence>
<dbReference type="NCBIfam" id="TIGR00077">
    <property type="entry name" value="lspA"/>
    <property type="match status" value="1"/>
</dbReference>
<feature type="transmembrane region" description="Helical" evidence="9">
    <location>
        <begin position="123"/>
        <end position="146"/>
    </location>
</feature>
<evidence type="ECO:0000256" key="8">
    <source>
        <dbReference type="ARBA" id="ARBA00023136"/>
    </source>
</evidence>
<comment type="function">
    <text evidence="9 10">This protein specifically catalyzes the removal of signal peptides from prolipoproteins.</text>
</comment>
<evidence type="ECO:0000256" key="7">
    <source>
        <dbReference type="ARBA" id="ARBA00022989"/>
    </source>
</evidence>
<accession>H5STM8</accession>
<keyword evidence="8 9" id="KW-0472">Membrane</keyword>
<dbReference type="PROSITE" id="PS00855">
    <property type="entry name" value="SPASE_II"/>
    <property type="match status" value="1"/>
</dbReference>
<comment type="caution">
    <text evidence="9">Lacks conserved residue(s) required for the propagation of feature annotation.</text>
</comment>
<feature type="transmembrane region" description="Helical" evidence="9">
    <location>
        <begin position="86"/>
        <end position="103"/>
    </location>
</feature>
<evidence type="ECO:0000313" key="12">
    <source>
        <dbReference type="EMBL" id="BAL59850.1"/>
    </source>
</evidence>
<reference evidence="12" key="2">
    <citation type="journal article" date="2012" name="PLoS ONE">
        <title>A Deeply Branching Thermophilic Bacterium with an Ancient Acetyl-CoA Pathway Dominates a Subsurface Ecosystem.</title>
        <authorList>
            <person name="Takami H."/>
            <person name="Noguchi H."/>
            <person name="Takaki Y."/>
            <person name="Uchiyama I."/>
            <person name="Toyoda A."/>
            <person name="Nishi S."/>
            <person name="Chee G.-J."/>
            <person name="Arai W."/>
            <person name="Nunoura T."/>
            <person name="Itoh T."/>
            <person name="Hattori M."/>
            <person name="Takai K."/>
        </authorList>
    </citation>
    <scope>NUCLEOTIDE SEQUENCE</scope>
</reference>
<feature type="active site" evidence="9">
    <location>
        <position position="131"/>
    </location>
</feature>
<dbReference type="HAMAP" id="MF_00161">
    <property type="entry name" value="LspA"/>
    <property type="match status" value="1"/>
</dbReference>
<keyword evidence="5 9" id="KW-0064">Aspartyl protease</keyword>
<protein>
    <recommendedName>
        <fullName evidence="9">Lipoprotein signal peptidase</fullName>
        <ecNumber evidence="9">3.4.23.36</ecNumber>
    </recommendedName>
    <alternativeName>
        <fullName evidence="9">Prolipoprotein signal peptidase</fullName>
    </alternativeName>
    <alternativeName>
        <fullName evidence="9">Signal peptidase II</fullName>
        <shortName evidence="9">SPase II</shortName>
    </alternativeName>
</protein>
<keyword evidence="7 9" id="KW-1133">Transmembrane helix</keyword>
<dbReference type="InterPro" id="IPR001872">
    <property type="entry name" value="Peptidase_A8"/>
</dbReference>
<dbReference type="GO" id="GO:0006508">
    <property type="term" value="P:proteolysis"/>
    <property type="evidence" value="ECO:0007669"/>
    <property type="project" value="UniProtKB-KW"/>
</dbReference>
<dbReference type="EC" id="3.4.23.36" evidence="9"/>
<dbReference type="AlphaFoldDB" id="H5STM8"/>
<organism evidence="12">
    <name type="scientific">Acetithermum autotrophicum</name>
    <dbReference type="NCBI Taxonomy" id="1446466"/>
    <lineage>
        <taxon>Bacteria</taxon>
        <taxon>Candidatus Bipolaricaulota</taxon>
        <taxon>Candidatus Acetithermum</taxon>
    </lineage>
</organism>
<dbReference type="UniPathway" id="UPA00665"/>
<reference evidence="12" key="1">
    <citation type="journal article" date="2005" name="Environ. Microbiol.">
        <title>Genetic and functional properties of uncultivated thermophilic crenarchaeotes from a subsurface gold mine as revealed by analysis of genome fragments.</title>
        <authorList>
            <person name="Nunoura T."/>
            <person name="Hirayama H."/>
            <person name="Takami H."/>
            <person name="Oida H."/>
            <person name="Nishi S."/>
            <person name="Shimamura S."/>
            <person name="Suzuki Y."/>
            <person name="Inagaki F."/>
            <person name="Takai K."/>
            <person name="Nealson K.H."/>
            <person name="Horikoshi K."/>
        </authorList>
    </citation>
    <scope>NUCLEOTIDE SEQUENCE</scope>
</reference>
<keyword evidence="6 9" id="KW-0378">Hydrolase</keyword>
<name>H5STM8_ACEAU</name>
<dbReference type="PANTHER" id="PTHR33695:SF1">
    <property type="entry name" value="LIPOPROTEIN SIGNAL PEPTIDASE"/>
    <property type="match status" value="1"/>
</dbReference>
<comment type="similarity">
    <text evidence="1 9 11">Belongs to the peptidase A8 family.</text>
</comment>
<evidence type="ECO:0000256" key="11">
    <source>
        <dbReference type="RuleBase" id="RU004181"/>
    </source>
</evidence>
<feature type="active site" evidence="9">
    <location>
        <position position="113"/>
    </location>
</feature>
<evidence type="ECO:0000256" key="9">
    <source>
        <dbReference type="HAMAP-Rule" id="MF_00161"/>
    </source>
</evidence>
<dbReference type="EMBL" id="AP011803">
    <property type="protein sequence ID" value="BAL59850.1"/>
    <property type="molecule type" value="Genomic_DNA"/>
</dbReference>
<dbReference type="GO" id="GO:0004190">
    <property type="term" value="F:aspartic-type endopeptidase activity"/>
    <property type="evidence" value="ECO:0007669"/>
    <property type="project" value="UniProtKB-UniRule"/>
</dbReference>
<comment type="pathway">
    <text evidence="9">Protein modification; lipoprotein biosynthesis (signal peptide cleavage).</text>
</comment>
<dbReference type="Pfam" id="PF01252">
    <property type="entry name" value="Peptidase_A8"/>
    <property type="match status" value="1"/>
</dbReference>
<keyword evidence="2 9" id="KW-1003">Cell membrane</keyword>
<keyword evidence="4 9" id="KW-0812">Transmembrane</keyword>
<evidence type="ECO:0000256" key="3">
    <source>
        <dbReference type="ARBA" id="ARBA00022670"/>
    </source>
</evidence>
<gene>
    <name evidence="9" type="primary">lspA</name>
    <name evidence="12" type="ORF">HGMM_OP4C486</name>
</gene>
<evidence type="ECO:0000256" key="6">
    <source>
        <dbReference type="ARBA" id="ARBA00022801"/>
    </source>
</evidence>
<evidence type="ECO:0000256" key="2">
    <source>
        <dbReference type="ARBA" id="ARBA00022475"/>
    </source>
</evidence>
<dbReference type="PRINTS" id="PR00781">
    <property type="entry name" value="LIPOSIGPTASE"/>
</dbReference>
<sequence>MKLQRVFAVVAVVALDQISKALAIRALTPGRPVELIDGVLRLTLTSNDGGAFGLFQGFGGVIAVLAALVSVGIIGLVLWGPPQRRAMTIGLIGIAGGALGNLIDRVTRGAVIDFLELRWQNFSWPVFNLADAAIVMGTGFVLFALLTHEQHSAHEIEP</sequence>